<dbReference type="EMBL" id="JBHSLN010000024">
    <property type="protein sequence ID" value="MFC5298170.1"/>
    <property type="molecule type" value="Genomic_DNA"/>
</dbReference>
<dbReference type="SUPFAM" id="SSF47413">
    <property type="entry name" value="lambda repressor-like DNA-binding domains"/>
    <property type="match status" value="1"/>
</dbReference>
<dbReference type="Pfam" id="PF00356">
    <property type="entry name" value="LacI"/>
    <property type="match status" value="1"/>
</dbReference>
<protein>
    <submittedName>
        <fullName evidence="6">LacI family DNA-binding transcriptional regulator</fullName>
    </submittedName>
</protein>
<evidence type="ECO:0000256" key="3">
    <source>
        <dbReference type="ARBA" id="ARBA00023163"/>
    </source>
</evidence>
<dbReference type="Gene3D" id="1.10.260.40">
    <property type="entry name" value="lambda repressor-like DNA-binding domains"/>
    <property type="match status" value="1"/>
</dbReference>
<dbReference type="SMART" id="SM00354">
    <property type="entry name" value="HTH_LACI"/>
    <property type="match status" value="1"/>
</dbReference>
<evidence type="ECO:0000313" key="6">
    <source>
        <dbReference type="EMBL" id="MFC5298170.1"/>
    </source>
</evidence>
<dbReference type="InterPro" id="IPR000843">
    <property type="entry name" value="HTH_LacI"/>
</dbReference>
<dbReference type="CDD" id="cd01574">
    <property type="entry name" value="PBP1_LacI"/>
    <property type="match status" value="1"/>
</dbReference>
<evidence type="ECO:0000259" key="5">
    <source>
        <dbReference type="PROSITE" id="PS50932"/>
    </source>
</evidence>
<dbReference type="InterPro" id="IPR010982">
    <property type="entry name" value="Lambda_DNA-bd_dom_sf"/>
</dbReference>
<dbReference type="GO" id="GO:0003677">
    <property type="term" value="F:DNA binding"/>
    <property type="evidence" value="ECO:0007669"/>
    <property type="project" value="UniProtKB-KW"/>
</dbReference>
<dbReference type="SUPFAM" id="SSF53822">
    <property type="entry name" value="Periplasmic binding protein-like I"/>
    <property type="match status" value="1"/>
</dbReference>
<dbReference type="PROSITE" id="PS00356">
    <property type="entry name" value="HTH_LACI_1"/>
    <property type="match status" value="1"/>
</dbReference>
<dbReference type="RefSeq" id="WP_193117002.1">
    <property type="nucleotide sequence ID" value="NZ_BAAAIR010000043.1"/>
</dbReference>
<evidence type="ECO:0000256" key="4">
    <source>
        <dbReference type="SAM" id="MobiDB-lite"/>
    </source>
</evidence>
<gene>
    <name evidence="6" type="ORF">ACFPK8_11665</name>
</gene>
<feature type="region of interest" description="Disordered" evidence="4">
    <location>
        <begin position="315"/>
        <end position="340"/>
    </location>
</feature>
<keyword evidence="3" id="KW-0804">Transcription</keyword>
<reference evidence="7" key="1">
    <citation type="journal article" date="2019" name="Int. J. Syst. Evol. Microbiol.">
        <title>The Global Catalogue of Microorganisms (GCM) 10K type strain sequencing project: providing services to taxonomists for standard genome sequencing and annotation.</title>
        <authorList>
            <consortium name="The Broad Institute Genomics Platform"/>
            <consortium name="The Broad Institute Genome Sequencing Center for Infectious Disease"/>
            <person name="Wu L."/>
            <person name="Ma J."/>
        </authorList>
    </citation>
    <scope>NUCLEOTIDE SEQUENCE [LARGE SCALE GENOMIC DNA]</scope>
    <source>
        <strain evidence="7">CGMCC 1.16455</strain>
    </source>
</reference>
<dbReference type="PANTHER" id="PTHR30146">
    <property type="entry name" value="LACI-RELATED TRANSCRIPTIONAL REPRESSOR"/>
    <property type="match status" value="1"/>
</dbReference>
<keyword evidence="7" id="KW-1185">Reference proteome</keyword>
<dbReference type="Proteomes" id="UP001595937">
    <property type="component" value="Unassembled WGS sequence"/>
</dbReference>
<dbReference type="Gene3D" id="3.40.50.2300">
    <property type="match status" value="2"/>
</dbReference>
<feature type="domain" description="HTH lacI-type" evidence="5">
    <location>
        <begin position="8"/>
        <end position="62"/>
    </location>
</feature>
<keyword evidence="2 6" id="KW-0238">DNA-binding</keyword>
<dbReference type="InterPro" id="IPR046335">
    <property type="entry name" value="LacI/GalR-like_sensor"/>
</dbReference>
<evidence type="ECO:0000313" key="7">
    <source>
        <dbReference type="Proteomes" id="UP001595937"/>
    </source>
</evidence>
<dbReference type="GeneID" id="303297903"/>
<comment type="caution">
    <text evidence="6">The sequence shown here is derived from an EMBL/GenBank/DDBJ whole genome shotgun (WGS) entry which is preliminary data.</text>
</comment>
<dbReference type="CDD" id="cd01392">
    <property type="entry name" value="HTH_LacI"/>
    <property type="match status" value="1"/>
</dbReference>
<dbReference type="PROSITE" id="PS50932">
    <property type="entry name" value="HTH_LACI_2"/>
    <property type="match status" value="1"/>
</dbReference>
<dbReference type="Pfam" id="PF13377">
    <property type="entry name" value="Peripla_BP_3"/>
    <property type="match status" value="1"/>
</dbReference>
<accession>A0ABW0FHP8</accession>
<evidence type="ECO:0000256" key="2">
    <source>
        <dbReference type="ARBA" id="ARBA00023125"/>
    </source>
</evidence>
<dbReference type="InterPro" id="IPR028082">
    <property type="entry name" value="Peripla_BP_I"/>
</dbReference>
<name>A0ABW0FHP8_9MICO</name>
<sequence>MDPAPRRPSMADVASRAGVSYQTVSRVLNEPGIVRPDTRTRVQQAITELGYTRNRAARALKTTRSSLIGMLTDGSALFGPAETTTAIESAAREAGYSVLLTTVGAHDDCEREIGAELLGSGADGVLVVAAHEGMVPAVAAVARSTPVVAVSAQAPRAPGVEVVGVDQQLGALQVIEHLARTGARSVVHAAGPQDWFDARARLEGFEHAVELHGLDGTVVGPGDWTPRAGYDLANDLVREGLPDAIFAANDMMAIGVLHALHEHRLRIPEDVAVVGFDNTLGAEFQVPSLTTVSQPFADLGRLALQRLLCLLEGHELPPGTPSTLPPRLVVRRSTRPERTH</sequence>
<dbReference type="PANTHER" id="PTHR30146:SF109">
    <property type="entry name" value="HTH-TYPE TRANSCRIPTIONAL REGULATOR GALS"/>
    <property type="match status" value="1"/>
</dbReference>
<evidence type="ECO:0000256" key="1">
    <source>
        <dbReference type="ARBA" id="ARBA00023015"/>
    </source>
</evidence>
<proteinExistence type="predicted"/>
<organism evidence="6 7">
    <name type="scientific">Brachybacterium tyrofermentans</name>
    <dbReference type="NCBI Taxonomy" id="47848"/>
    <lineage>
        <taxon>Bacteria</taxon>
        <taxon>Bacillati</taxon>
        <taxon>Actinomycetota</taxon>
        <taxon>Actinomycetes</taxon>
        <taxon>Micrococcales</taxon>
        <taxon>Dermabacteraceae</taxon>
        <taxon>Brachybacterium</taxon>
    </lineage>
</organism>
<keyword evidence="1" id="KW-0805">Transcription regulation</keyword>